<comment type="similarity">
    <text evidence="3 12">Belongs to the NadC/ModD family.</text>
</comment>
<evidence type="ECO:0000256" key="3">
    <source>
        <dbReference type="ARBA" id="ARBA00009400"/>
    </source>
</evidence>
<comment type="pathway">
    <text evidence="2">Cofactor biosynthesis; NAD(+) biosynthesis; nicotinate D-ribonucleotide from quinolinate: step 1/1.</text>
</comment>
<evidence type="ECO:0000256" key="2">
    <source>
        <dbReference type="ARBA" id="ARBA00004893"/>
    </source>
</evidence>
<dbReference type="Gene3D" id="3.90.1170.20">
    <property type="entry name" value="Quinolinate phosphoribosyl transferase, N-terminal domain"/>
    <property type="match status" value="1"/>
</dbReference>
<comment type="subunit">
    <text evidence="4">Hexamer formed by 3 homodimers.</text>
</comment>
<dbReference type="FunFam" id="3.20.20.70:FF:000030">
    <property type="entry name" value="Nicotinate-nucleotide pyrophosphorylase, carboxylating"/>
    <property type="match status" value="1"/>
</dbReference>
<evidence type="ECO:0000256" key="6">
    <source>
        <dbReference type="ARBA" id="ARBA00022642"/>
    </source>
</evidence>
<organism evidence="15 16">
    <name type="scientific">Microvirgula aerodenitrificans</name>
    <dbReference type="NCBI Taxonomy" id="57480"/>
    <lineage>
        <taxon>Bacteria</taxon>
        <taxon>Pseudomonadati</taxon>
        <taxon>Pseudomonadota</taxon>
        <taxon>Betaproteobacteria</taxon>
        <taxon>Neisseriales</taxon>
        <taxon>Aquaspirillaceae</taxon>
        <taxon>Microvirgula</taxon>
    </lineage>
</organism>
<dbReference type="Pfam" id="PF02749">
    <property type="entry name" value="QRPTase_N"/>
    <property type="match status" value="1"/>
</dbReference>
<dbReference type="InterPro" id="IPR027277">
    <property type="entry name" value="NadC/ModD"/>
</dbReference>
<dbReference type="GO" id="GO:0005737">
    <property type="term" value="C:cytoplasm"/>
    <property type="evidence" value="ECO:0007669"/>
    <property type="project" value="TreeGrafter"/>
</dbReference>
<feature type="domain" description="Quinolinate phosphoribosyl transferase C-terminal" evidence="13">
    <location>
        <begin position="113"/>
        <end position="277"/>
    </location>
</feature>
<dbReference type="Gene3D" id="3.20.20.70">
    <property type="entry name" value="Aldolase class I"/>
    <property type="match status" value="1"/>
</dbReference>
<evidence type="ECO:0000259" key="14">
    <source>
        <dbReference type="Pfam" id="PF02749"/>
    </source>
</evidence>
<dbReference type="InterPro" id="IPR004393">
    <property type="entry name" value="NadC"/>
</dbReference>
<dbReference type="Proteomes" id="UP000244173">
    <property type="component" value="Chromosome"/>
</dbReference>
<evidence type="ECO:0000256" key="5">
    <source>
        <dbReference type="ARBA" id="ARBA00011944"/>
    </source>
</evidence>
<feature type="domain" description="Quinolinate phosphoribosyl transferase N-terminal" evidence="14">
    <location>
        <begin position="28"/>
        <end position="110"/>
    </location>
</feature>
<proteinExistence type="inferred from homology"/>
<evidence type="ECO:0000256" key="4">
    <source>
        <dbReference type="ARBA" id="ARBA00011218"/>
    </source>
</evidence>
<evidence type="ECO:0000256" key="7">
    <source>
        <dbReference type="ARBA" id="ARBA00022676"/>
    </source>
</evidence>
<evidence type="ECO:0000256" key="8">
    <source>
        <dbReference type="ARBA" id="ARBA00022679"/>
    </source>
</evidence>
<evidence type="ECO:0000313" key="16">
    <source>
        <dbReference type="Proteomes" id="UP000244173"/>
    </source>
</evidence>
<accession>A0A2U3THJ5</accession>
<dbReference type="EC" id="2.4.2.19" evidence="5"/>
<dbReference type="GO" id="GO:0004514">
    <property type="term" value="F:nicotinate-nucleotide diphosphorylase (carboxylating) activity"/>
    <property type="evidence" value="ECO:0007669"/>
    <property type="project" value="UniProtKB-EC"/>
</dbReference>
<evidence type="ECO:0000313" key="15">
    <source>
        <dbReference type="EMBL" id="AVY92890.1"/>
    </source>
</evidence>
<dbReference type="SUPFAM" id="SSF54675">
    <property type="entry name" value="Nicotinate/Quinolinate PRTase N-terminal domain-like"/>
    <property type="match status" value="1"/>
</dbReference>
<dbReference type="InterPro" id="IPR013785">
    <property type="entry name" value="Aldolase_TIM"/>
</dbReference>
<gene>
    <name evidence="15" type="ORF">DAI18_01670</name>
</gene>
<dbReference type="FunFam" id="3.90.1170.20:FF:000001">
    <property type="entry name" value="Nicotinate-nucleotide diphosphorylase (Carboxylating)"/>
    <property type="match status" value="1"/>
</dbReference>
<name>A0A2U3THJ5_9NEIS</name>
<comment type="catalytic activity">
    <reaction evidence="10">
        <text>nicotinate beta-D-ribonucleotide + CO2 + diphosphate = quinolinate + 5-phospho-alpha-D-ribose 1-diphosphate + 2 H(+)</text>
        <dbReference type="Rhea" id="RHEA:12733"/>
        <dbReference type="ChEBI" id="CHEBI:15378"/>
        <dbReference type="ChEBI" id="CHEBI:16526"/>
        <dbReference type="ChEBI" id="CHEBI:29959"/>
        <dbReference type="ChEBI" id="CHEBI:33019"/>
        <dbReference type="ChEBI" id="CHEBI:57502"/>
        <dbReference type="ChEBI" id="CHEBI:58017"/>
        <dbReference type="EC" id="2.4.2.19"/>
    </reaction>
</comment>
<dbReference type="InterPro" id="IPR022412">
    <property type="entry name" value="Quinolinate_PRibosylTrfase_N"/>
</dbReference>
<comment type="function">
    <text evidence="1">Involved in the catabolism of quinolinic acid (QA).</text>
</comment>
<dbReference type="GO" id="GO:0009435">
    <property type="term" value="P:NAD+ biosynthetic process"/>
    <property type="evidence" value="ECO:0007669"/>
    <property type="project" value="UniProtKB-UniPathway"/>
</dbReference>
<keyword evidence="7 12" id="KW-0328">Glycosyltransferase</keyword>
<evidence type="ECO:0000259" key="13">
    <source>
        <dbReference type="Pfam" id="PF01729"/>
    </source>
</evidence>
<evidence type="ECO:0000256" key="12">
    <source>
        <dbReference type="PIRNR" id="PIRNR006250"/>
    </source>
</evidence>
<sequence>MPVLPAAHLIARDVATALAEDIGACDWTASLVAADAQGHATVLAREPAVIAGIAWFTECFRQVEPAVHIVWRVADGDRVESGAVLCELDGPARGLLSGERCALNFLQLLSATATATRRHADLVAGTRARVYDTRKTLPGLRLAQKYAVCVGGGENQRIGLYDGVLIKENHIAAAGGIREALALAAATVPATVPVQIEVETLGELEQALEAGATLVLLDNFDTDGLRAAVALTAGRARLEASGNVNADTLRAIAETGVDRISIGKLTKDVQAIDLSMRFA</sequence>
<dbReference type="GO" id="GO:0034213">
    <property type="term" value="P:quinolinate catabolic process"/>
    <property type="evidence" value="ECO:0007669"/>
    <property type="project" value="TreeGrafter"/>
</dbReference>
<dbReference type="Pfam" id="PF01729">
    <property type="entry name" value="QRPTase_C"/>
    <property type="match status" value="1"/>
</dbReference>
<dbReference type="NCBIfam" id="TIGR00078">
    <property type="entry name" value="nadC"/>
    <property type="match status" value="1"/>
</dbReference>
<evidence type="ECO:0000256" key="9">
    <source>
        <dbReference type="ARBA" id="ARBA00033102"/>
    </source>
</evidence>
<evidence type="ECO:0000256" key="1">
    <source>
        <dbReference type="ARBA" id="ARBA00003237"/>
    </source>
</evidence>
<dbReference type="InterPro" id="IPR002638">
    <property type="entry name" value="Quinolinate_PRibosylTrfase_C"/>
</dbReference>
<evidence type="ECO:0000256" key="10">
    <source>
        <dbReference type="ARBA" id="ARBA00047445"/>
    </source>
</evidence>
<dbReference type="UniPathway" id="UPA00253">
    <property type="reaction ID" value="UER00331"/>
</dbReference>
<reference evidence="15 16" key="1">
    <citation type="submission" date="2018-04" db="EMBL/GenBank/DDBJ databases">
        <title>Denitrifier Microvirgula.</title>
        <authorList>
            <person name="Anderson E."/>
            <person name="Jang J."/>
            <person name="Ishii S."/>
        </authorList>
    </citation>
    <scope>NUCLEOTIDE SEQUENCE [LARGE SCALE GENOMIC DNA]</scope>
    <source>
        <strain evidence="15 16">BE2.4</strain>
    </source>
</reference>
<dbReference type="PANTHER" id="PTHR32179">
    <property type="entry name" value="NICOTINATE-NUCLEOTIDE PYROPHOSPHORYLASE [CARBOXYLATING]"/>
    <property type="match status" value="1"/>
</dbReference>
<dbReference type="InterPro" id="IPR037128">
    <property type="entry name" value="Quinolinate_PRibosylTase_N_sf"/>
</dbReference>
<keyword evidence="8 12" id="KW-0808">Transferase</keyword>
<dbReference type="InterPro" id="IPR036068">
    <property type="entry name" value="Nicotinate_pribotase-like_C"/>
</dbReference>
<dbReference type="OrthoDB" id="9782546at2"/>
<dbReference type="PANTHER" id="PTHR32179:SF3">
    <property type="entry name" value="NICOTINATE-NUCLEOTIDE PYROPHOSPHORYLASE [CARBOXYLATING]"/>
    <property type="match status" value="1"/>
</dbReference>
<evidence type="ECO:0000256" key="11">
    <source>
        <dbReference type="ARBA" id="ARBA00069173"/>
    </source>
</evidence>
<keyword evidence="6" id="KW-0662">Pyridine nucleotide biosynthesis</keyword>
<dbReference type="CDD" id="cd01572">
    <property type="entry name" value="QPRTase"/>
    <property type="match status" value="1"/>
</dbReference>
<dbReference type="AlphaFoldDB" id="A0A2U3THJ5"/>
<dbReference type="KEGG" id="maer:DAI18_01670"/>
<keyword evidence="16" id="KW-1185">Reference proteome</keyword>
<dbReference type="STRING" id="1122240.GCA_000620105_00995"/>
<dbReference type="RefSeq" id="WP_107888615.1">
    <property type="nucleotide sequence ID" value="NZ_CP028519.1"/>
</dbReference>
<dbReference type="SUPFAM" id="SSF51690">
    <property type="entry name" value="Nicotinate/Quinolinate PRTase C-terminal domain-like"/>
    <property type="match status" value="1"/>
</dbReference>
<protein>
    <recommendedName>
        <fullName evidence="11">Probable nicotinate-nucleotide pyrophosphorylase [carboxylating]</fullName>
        <ecNumber evidence="5">2.4.2.19</ecNumber>
    </recommendedName>
    <alternativeName>
        <fullName evidence="9">Quinolinate phosphoribosyltransferase [decarboxylating]</fullName>
    </alternativeName>
</protein>
<dbReference type="EMBL" id="CP028519">
    <property type="protein sequence ID" value="AVY92890.1"/>
    <property type="molecule type" value="Genomic_DNA"/>
</dbReference>
<dbReference type="PIRSF" id="PIRSF006250">
    <property type="entry name" value="NadC_ModD"/>
    <property type="match status" value="1"/>
</dbReference>